<proteinExistence type="predicted"/>
<evidence type="ECO:0000256" key="1">
    <source>
        <dbReference type="ARBA" id="ARBA00023002"/>
    </source>
</evidence>
<organism evidence="3">
    <name type="scientific">marine metagenome</name>
    <dbReference type="NCBI Taxonomy" id="408172"/>
    <lineage>
        <taxon>unclassified sequences</taxon>
        <taxon>metagenomes</taxon>
        <taxon>ecological metagenomes</taxon>
    </lineage>
</organism>
<dbReference type="EMBL" id="UINC01077863">
    <property type="protein sequence ID" value="SVC18393.1"/>
    <property type="molecule type" value="Genomic_DNA"/>
</dbReference>
<evidence type="ECO:0000259" key="2">
    <source>
        <dbReference type="Pfam" id="PF01266"/>
    </source>
</evidence>
<dbReference type="GO" id="GO:0005737">
    <property type="term" value="C:cytoplasm"/>
    <property type="evidence" value="ECO:0007669"/>
    <property type="project" value="TreeGrafter"/>
</dbReference>
<keyword evidence="1" id="KW-0560">Oxidoreductase</keyword>
<gene>
    <name evidence="3" type="ORF">METZ01_LOCUS271247</name>
</gene>
<evidence type="ECO:0000313" key="3">
    <source>
        <dbReference type="EMBL" id="SVC18393.1"/>
    </source>
</evidence>
<feature type="non-terminal residue" evidence="3">
    <location>
        <position position="192"/>
    </location>
</feature>
<feature type="domain" description="FAD dependent oxidoreductase" evidence="2">
    <location>
        <begin position="5"/>
        <end position="192"/>
    </location>
</feature>
<dbReference type="SUPFAM" id="SSF51905">
    <property type="entry name" value="FAD/NAD(P)-binding domain"/>
    <property type="match status" value="1"/>
</dbReference>
<dbReference type="Gene3D" id="3.30.9.10">
    <property type="entry name" value="D-Amino Acid Oxidase, subunit A, domain 2"/>
    <property type="match status" value="1"/>
</dbReference>
<dbReference type="InterPro" id="IPR036188">
    <property type="entry name" value="FAD/NAD-bd_sf"/>
</dbReference>
<protein>
    <recommendedName>
        <fullName evidence="2">FAD dependent oxidoreductase domain-containing protein</fullName>
    </recommendedName>
</protein>
<dbReference type="AlphaFoldDB" id="A0A382K4G7"/>
<sequence length="192" mass="20912">VSSPRVIVVGGGVIGISCAYYLAKGGADVVVIEQEQIGAGASSGNAGTISAGHPPLNRPGRVSKALTQMLDPTSPLYIHPSWNPGLWRWLMGFARYCTEEHVEKAMRVMAPMGKKTLALFDELIRQERIECEYRVDGYYDVCSTETGLANASHEARIISNHGYTPEVLDGDELRRREPELGACALGGIYYPE</sequence>
<dbReference type="InterPro" id="IPR006076">
    <property type="entry name" value="FAD-dep_OxRdtase"/>
</dbReference>
<name>A0A382K4G7_9ZZZZ</name>
<feature type="non-terminal residue" evidence="3">
    <location>
        <position position="1"/>
    </location>
</feature>
<dbReference type="Pfam" id="PF01266">
    <property type="entry name" value="DAO"/>
    <property type="match status" value="1"/>
</dbReference>
<dbReference type="GO" id="GO:0016491">
    <property type="term" value="F:oxidoreductase activity"/>
    <property type="evidence" value="ECO:0007669"/>
    <property type="project" value="UniProtKB-KW"/>
</dbReference>
<dbReference type="PANTHER" id="PTHR13847:SF289">
    <property type="entry name" value="GLYCINE OXIDASE"/>
    <property type="match status" value="1"/>
</dbReference>
<dbReference type="Gene3D" id="3.50.50.60">
    <property type="entry name" value="FAD/NAD(P)-binding domain"/>
    <property type="match status" value="2"/>
</dbReference>
<accession>A0A382K4G7</accession>
<reference evidence="3" key="1">
    <citation type="submission" date="2018-05" db="EMBL/GenBank/DDBJ databases">
        <authorList>
            <person name="Lanie J.A."/>
            <person name="Ng W.-L."/>
            <person name="Kazmierczak K.M."/>
            <person name="Andrzejewski T.M."/>
            <person name="Davidsen T.M."/>
            <person name="Wayne K.J."/>
            <person name="Tettelin H."/>
            <person name="Glass J.I."/>
            <person name="Rusch D."/>
            <person name="Podicherti R."/>
            <person name="Tsui H.-C.T."/>
            <person name="Winkler M.E."/>
        </authorList>
    </citation>
    <scope>NUCLEOTIDE SEQUENCE</scope>
</reference>
<dbReference type="PANTHER" id="PTHR13847">
    <property type="entry name" value="SARCOSINE DEHYDROGENASE-RELATED"/>
    <property type="match status" value="1"/>
</dbReference>